<feature type="transmembrane region" description="Helical" evidence="2">
    <location>
        <begin position="55"/>
        <end position="74"/>
    </location>
</feature>
<reference evidence="3 4" key="1">
    <citation type="submission" date="2022-07" db="EMBL/GenBank/DDBJ databases">
        <title>Genome-wide signatures of adaptation to extreme environments.</title>
        <authorList>
            <person name="Cho C.H."/>
            <person name="Yoon H.S."/>
        </authorList>
    </citation>
    <scope>NUCLEOTIDE SEQUENCE [LARGE SCALE GENOMIC DNA]</scope>
    <source>
        <strain evidence="3 4">108.79 E11</strain>
    </source>
</reference>
<protein>
    <submittedName>
        <fullName evidence="3">Uncharacterized protein</fullName>
    </submittedName>
</protein>
<dbReference type="Proteomes" id="UP001300502">
    <property type="component" value="Unassembled WGS sequence"/>
</dbReference>
<comment type="caution">
    <text evidence="3">The sequence shown here is derived from an EMBL/GenBank/DDBJ whole genome shotgun (WGS) entry which is preliminary data.</text>
</comment>
<accession>A0AAV9IHM5</accession>
<organism evidence="3 4">
    <name type="scientific">Galdieria yellowstonensis</name>
    <dbReference type="NCBI Taxonomy" id="3028027"/>
    <lineage>
        <taxon>Eukaryota</taxon>
        <taxon>Rhodophyta</taxon>
        <taxon>Bangiophyceae</taxon>
        <taxon>Galdieriales</taxon>
        <taxon>Galdieriaceae</taxon>
        <taxon>Galdieria</taxon>
    </lineage>
</organism>
<feature type="transmembrane region" description="Helical" evidence="2">
    <location>
        <begin position="321"/>
        <end position="346"/>
    </location>
</feature>
<keyword evidence="4" id="KW-1185">Reference proteome</keyword>
<evidence type="ECO:0000313" key="4">
    <source>
        <dbReference type="Proteomes" id="UP001300502"/>
    </source>
</evidence>
<keyword evidence="1" id="KW-0175">Coiled coil</keyword>
<keyword evidence="2" id="KW-0812">Transmembrane</keyword>
<dbReference type="AlphaFoldDB" id="A0AAV9IHM5"/>
<feature type="transmembrane region" description="Helical" evidence="2">
    <location>
        <begin position="353"/>
        <end position="369"/>
    </location>
</feature>
<gene>
    <name evidence="3" type="ORF">GAYE_SCF28MG4747</name>
</gene>
<evidence type="ECO:0000313" key="3">
    <source>
        <dbReference type="EMBL" id="KAK4526829.1"/>
    </source>
</evidence>
<feature type="transmembrane region" description="Helical" evidence="2">
    <location>
        <begin position="285"/>
        <end position="309"/>
    </location>
</feature>
<keyword evidence="2" id="KW-0472">Membrane</keyword>
<evidence type="ECO:0000256" key="1">
    <source>
        <dbReference type="SAM" id="Coils"/>
    </source>
</evidence>
<proteinExistence type="predicted"/>
<evidence type="ECO:0000256" key="2">
    <source>
        <dbReference type="SAM" id="Phobius"/>
    </source>
</evidence>
<dbReference type="EMBL" id="JANCYU010000044">
    <property type="protein sequence ID" value="KAK4526829.1"/>
    <property type="molecule type" value="Genomic_DNA"/>
</dbReference>
<feature type="coiled-coil region" evidence="1">
    <location>
        <begin position="92"/>
        <end position="189"/>
    </location>
</feature>
<feature type="transmembrane region" description="Helical" evidence="2">
    <location>
        <begin position="389"/>
        <end position="408"/>
    </location>
</feature>
<feature type="transmembrane region" description="Helical" evidence="2">
    <location>
        <begin position="249"/>
        <end position="273"/>
    </location>
</feature>
<keyword evidence="2" id="KW-1133">Transmembrane helix</keyword>
<name>A0AAV9IHM5_9RHOD</name>
<sequence>MQLEPKSFNIIVLAFQSTCLDKGIVILHGVQSQSIRHVNLSDLVLKEKMKLWRHFSWCLFLLSLLCCLSIISLAEDDPDTLQLREQSLLKQLKDVDLEAIEYRREIQLLKEEEKKVEAEYKRLKQARDWELKKMQEKEKQVEQLTESTNQKQQLVDTLVERIEENKREIEKLEKQLQELSEDKEYLEHRYYSPSLAEVLDEMSAKWDPLSRNMYVKAKTKLLPFVLNYNEKAKLYRQKWSRELTKTHKWVSFFLSCFIYGCIATIIFLLIAILRKLGRRLSVQKLLFLSDVTFTVFWMIILFASGIFWRDGFQALAENNEVLFLLLQLTVFTCYSGIIALRVFVFALSLSWQMLWELLLLLIVCQHYYIHLWQPSMTDNPLTATWKSYLFYYLSFQLLTWLKAARFGLMPSLSTLRMRGWTFAWKRGKNRLFMETDLTKQPFAVKYV</sequence>